<dbReference type="Gene3D" id="3.40.1030.10">
    <property type="entry name" value="Nucleoside phosphorylase/phosphoribosyltransferase catalytic domain"/>
    <property type="match status" value="1"/>
</dbReference>
<keyword evidence="3" id="KW-0028">Amino-acid biosynthesis</keyword>
<dbReference type="Gene3D" id="1.20.970.10">
    <property type="entry name" value="Transferase, Pyrimidine Nucleoside Phosphorylase, Chain C"/>
    <property type="match status" value="1"/>
</dbReference>
<dbReference type="Pfam" id="PF00591">
    <property type="entry name" value="Glycos_transf_3"/>
    <property type="match status" value="1"/>
</dbReference>
<keyword evidence="2 6" id="KW-0808">Transferase</keyword>
<evidence type="ECO:0000259" key="4">
    <source>
        <dbReference type="Pfam" id="PF00591"/>
    </source>
</evidence>
<evidence type="ECO:0000256" key="3">
    <source>
        <dbReference type="ARBA" id="ARBA00022822"/>
    </source>
</evidence>
<evidence type="ECO:0000256" key="1">
    <source>
        <dbReference type="ARBA" id="ARBA00022676"/>
    </source>
</evidence>
<dbReference type="InterPro" id="IPR036320">
    <property type="entry name" value="Glycosyl_Trfase_fam3_N_dom_sf"/>
</dbReference>
<dbReference type="GO" id="GO:0005829">
    <property type="term" value="C:cytosol"/>
    <property type="evidence" value="ECO:0007669"/>
    <property type="project" value="TreeGrafter"/>
</dbReference>
<dbReference type="AlphaFoldDB" id="A0A7Z0VIF2"/>
<evidence type="ECO:0000313" key="6">
    <source>
        <dbReference type="EMBL" id="ODJ86060.1"/>
    </source>
</evidence>
<keyword evidence="7" id="KW-1185">Reference proteome</keyword>
<accession>A0A7Z0VIF2</accession>
<dbReference type="RefSeq" id="WP_069127725.1">
    <property type="nucleotide sequence ID" value="NZ_MARB01000028.1"/>
</dbReference>
<dbReference type="InterPro" id="IPR005940">
    <property type="entry name" value="Anthranilate_Pribosyl_Tfrase"/>
</dbReference>
<dbReference type="PANTHER" id="PTHR43285">
    <property type="entry name" value="ANTHRANILATE PHOSPHORIBOSYLTRANSFERASE"/>
    <property type="match status" value="1"/>
</dbReference>
<dbReference type="SUPFAM" id="SSF52418">
    <property type="entry name" value="Nucleoside phosphorylase/phosphoribosyltransferase catalytic domain"/>
    <property type="match status" value="1"/>
</dbReference>
<keyword evidence="1 6" id="KW-0328">Glycosyltransferase</keyword>
<dbReference type="GO" id="GO:0000162">
    <property type="term" value="P:L-tryptophan biosynthetic process"/>
    <property type="evidence" value="ECO:0007669"/>
    <property type="project" value="UniProtKB-KW"/>
</dbReference>
<gene>
    <name evidence="6" type="primary">trpD_2</name>
    <name evidence="6" type="ORF">CODIS_36950</name>
</gene>
<proteinExistence type="predicted"/>
<reference evidence="6 7" key="1">
    <citation type="submission" date="2016-06" db="EMBL/GenBank/DDBJ databases">
        <title>Genome sequence of endosymbiont of Candidatus Endolucinida thiodiazotropha.</title>
        <authorList>
            <person name="Poehlein A."/>
            <person name="Koenig S."/>
            <person name="Heiden S.E."/>
            <person name="Thuermer A."/>
            <person name="Voget S."/>
            <person name="Daniel R."/>
            <person name="Markert S."/>
            <person name="Gros O."/>
            <person name="Schweder T."/>
        </authorList>
    </citation>
    <scope>NUCLEOTIDE SEQUENCE [LARGE SCALE GENOMIC DNA]</scope>
    <source>
        <strain evidence="6 7">COS</strain>
    </source>
</reference>
<dbReference type="InterPro" id="IPR000312">
    <property type="entry name" value="Glycosyl_Trfase_fam3"/>
</dbReference>
<dbReference type="EMBL" id="MARB01000028">
    <property type="protein sequence ID" value="ODJ86060.1"/>
    <property type="molecule type" value="Genomic_DNA"/>
</dbReference>
<dbReference type="InterPro" id="IPR035902">
    <property type="entry name" value="Nuc_phospho_transferase"/>
</dbReference>
<keyword evidence="3" id="KW-0822">Tryptophan biosynthesis</keyword>
<dbReference type="PANTHER" id="PTHR43285:SF2">
    <property type="entry name" value="ANTHRANILATE PHOSPHORIBOSYLTRANSFERASE"/>
    <property type="match status" value="1"/>
</dbReference>
<comment type="caution">
    <text evidence="6">The sequence shown here is derived from an EMBL/GenBank/DDBJ whole genome shotgun (WGS) entry which is preliminary data.</text>
</comment>
<protein>
    <submittedName>
        <fullName evidence="6">Anthranilate phosphoribosyltransferase</fullName>
        <ecNumber evidence="6">2.4.2.18</ecNumber>
    </submittedName>
</protein>
<dbReference type="Pfam" id="PF02885">
    <property type="entry name" value="Glycos_trans_3N"/>
    <property type="match status" value="1"/>
</dbReference>
<dbReference type="OrthoDB" id="9806430at2"/>
<sequence>MQQQKSQAAEVFRKRLIATAKGPRGAKDMSREEACEALTFLMSAEAQPAQVGAFLTAMRFKGARVEEMKGFLDAMEGSAALMAPKVDGLLNCNGPYDGRKNALHLSLAAAIVTAAAGVPVVMHSSTGLPPKDGVTTARLLEALGIPAYREPDRVSRDIEEKGFGHLHAASYLHGVERLKPIRQTLFYRSFLHACEVMLNPAGAVYSLIGAAHKSFLERFATAAGERGQRRVIAVQGLDGCDELPLEPVAVADFNNGTLSKYTLDPADYSFSHKTHHPCESVDVTARLVEEALTGKSDRHLDAILYNAGVRICLGNKTDDIGKGIRLAMELFESGQVAEKLRELQH</sequence>
<feature type="domain" description="Glycosyl transferase family 3" evidence="4">
    <location>
        <begin position="100"/>
        <end position="335"/>
    </location>
</feature>
<name>A0A7Z0VIF2_9GAMM</name>
<dbReference type="Proteomes" id="UP000094769">
    <property type="component" value="Unassembled WGS sequence"/>
</dbReference>
<dbReference type="GO" id="GO:0004048">
    <property type="term" value="F:anthranilate phosphoribosyltransferase activity"/>
    <property type="evidence" value="ECO:0007669"/>
    <property type="project" value="UniProtKB-EC"/>
</dbReference>
<keyword evidence="3" id="KW-0057">Aromatic amino acid biosynthesis</keyword>
<feature type="domain" description="Glycosyl transferase family 3 N-terminal" evidence="5">
    <location>
        <begin position="27"/>
        <end position="76"/>
    </location>
</feature>
<dbReference type="EC" id="2.4.2.18" evidence="6"/>
<evidence type="ECO:0000259" key="5">
    <source>
        <dbReference type="Pfam" id="PF02885"/>
    </source>
</evidence>
<organism evidence="6 7">
    <name type="scientific">Candidatus Thiodiazotropha endolucinida</name>
    <dbReference type="NCBI Taxonomy" id="1655433"/>
    <lineage>
        <taxon>Bacteria</taxon>
        <taxon>Pseudomonadati</taxon>
        <taxon>Pseudomonadota</taxon>
        <taxon>Gammaproteobacteria</taxon>
        <taxon>Chromatiales</taxon>
        <taxon>Sedimenticolaceae</taxon>
        <taxon>Candidatus Thiodiazotropha</taxon>
    </lineage>
</organism>
<evidence type="ECO:0000313" key="7">
    <source>
        <dbReference type="Proteomes" id="UP000094769"/>
    </source>
</evidence>
<dbReference type="SUPFAM" id="SSF47648">
    <property type="entry name" value="Nucleoside phosphorylase/phosphoribosyltransferase N-terminal domain"/>
    <property type="match status" value="1"/>
</dbReference>
<evidence type="ECO:0000256" key="2">
    <source>
        <dbReference type="ARBA" id="ARBA00022679"/>
    </source>
</evidence>
<dbReference type="InterPro" id="IPR017459">
    <property type="entry name" value="Glycosyl_Trfase_fam3_N_dom"/>
</dbReference>